<keyword evidence="1 7" id="KW-0963">Cytoplasm</keyword>
<evidence type="ECO:0000313" key="11">
    <source>
        <dbReference type="Proteomes" id="UP000186808"/>
    </source>
</evidence>
<evidence type="ECO:0000313" key="9">
    <source>
        <dbReference type="EMBL" id="SIR88670.1"/>
    </source>
</evidence>
<reference evidence="10 12" key="2">
    <citation type="submission" date="2018-06" db="EMBL/GenBank/DDBJ databases">
        <authorList>
            <consortium name="Pathogen Informatics"/>
            <person name="Doyle S."/>
        </authorList>
    </citation>
    <scope>NUCLEOTIDE SEQUENCE [LARGE SCALE GENOMIC DNA]</scope>
    <source>
        <strain evidence="10 12">NCTC11401</strain>
    </source>
</reference>
<dbReference type="Proteomes" id="UP000186808">
    <property type="component" value="Unassembled WGS sequence"/>
</dbReference>
<evidence type="ECO:0000256" key="6">
    <source>
        <dbReference type="ARBA" id="ARBA00023204"/>
    </source>
</evidence>
<feature type="domain" description="DNA mismatch repair MutH/Type II restriction enzyme Sau3AI" evidence="8">
    <location>
        <begin position="58"/>
        <end position="156"/>
    </location>
</feature>
<evidence type="ECO:0000313" key="10">
    <source>
        <dbReference type="EMBL" id="STO24793.1"/>
    </source>
</evidence>
<dbReference type="EMBL" id="FTNL01000036">
    <property type="protein sequence ID" value="SIR88670.1"/>
    <property type="molecule type" value="Genomic_DNA"/>
</dbReference>
<dbReference type="GO" id="GO:0006304">
    <property type="term" value="P:DNA modification"/>
    <property type="evidence" value="ECO:0007669"/>
    <property type="project" value="InterPro"/>
</dbReference>
<sequence length="232" mass="25740">MTSLPKNTPPKTEVELLERCNGIAGLSFAQLGLSLGLLIPAHPNQRKGWVGQAIELALGTDAQNKSLPDFQVLGVELKTLPLNKSGKPTESTFITSIPLLTIHQQQWKSSQCYAKLRRILWVPVEGDADIPYAQRRIGQGFLWSPDEAEERILAADWNYLSFQISSGHIETLDAKSGEYLQVRPKAAHGKSLCNGYDAEGNKIKTLPRGFYLRSSFTAKILSCSMKERSMKL</sequence>
<evidence type="ECO:0000256" key="5">
    <source>
        <dbReference type="ARBA" id="ARBA00022801"/>
    </source>
</evidence>
<dbReference type="EMBL" id="UGGV01000001">
    <property type="protein sequence ID" value="STO24793.1"/>
    <property type="molecule type" value="Genomic_DNA"/>
</dbReference>
<keyword evidence="5 7" id="KW-0378">Hydrolase</keyword>
<dbReference type="NCBIfam" id="NF003458">
    <property type="entry name" value="PRK05070.1"/>
    <property type="match status" value="1"/>
</dbReference>
<reference evidence="9 11" key="1">
    <citation type="submission" date="2017-01" db="EMBL/GenBank/DDBJ databases">
        <authorList>
            <person name="Varghese N."/>
            <person name="Submissions S."/>
        </authorList>
    </citation>
    <scope>NUCLEOTIDE SEQUENCE [LARGE SCALE GENOMIC DNA]</scope>
    <source>
        <strain evidence="9 11">ATCC 33342</strain>
    </source>
</reference>
<dbReference type="GO" id="GO:0005737">
    <property type="term" value="C:cytoplasm"/>
    <property type="evidence" value="ECO:0007669"/>
    <property type="project" value="UniProtKB-SubCell"/>
</dbReference>
<name>A0A377GJP5_9GAMM</name>
<evidence type="ECO:0000256" key="3">
    <source>
        <dbReference type="ARBA" id="ARBA00022759"/>
    </source>
</evidence>
<keyword evidence="4 7" id="KW-0227">DNA damage</keyword>
<evidence type="ECO:0000313" key="12">
    <source>
        <dbReference type="Proteomes" id="UP000254374"/>
    </source>
</evidence>
<dbReference type="InterPro" id="IPR011335">
    <property type="entry name" value="Restrct_endonuc-II-like"/>
</dbReference>
<keyword evidence="11" id="KW-1185">Reference proteome</keyword>
<accession>A0A377GJP5</accession>
<protein>
    <recommendedName>
        <fullName evidence="7">DNA mismatch repair protein MutH</fullName>
    </recommendedName>
    <alternativeName>
        <fullName evidence="7">Methyl-directed mismatch repair protein</fullName>
    </alternativeName>
</protein>
<evidence type="ECO:0000256" key="7">
    <source>
        <dbReference type="HAMAP-Rule" id="MF_00759"/>
    </source>
</evidence>
<dbReference type="GO" id="GO:0004519">
    <property type="term" value="F:endonuclease activity"/>
    <property type="evidence" value="ECO:0007669"/>
    <property type="project" value="UniProtKB-UniRule"/>
</dbReference>
<dbReference type="GO" id="GO:0003677">
    <property type="term" value="F:DNA binding"/>
    <property type="evidence" value="ECO:0007669"/>
    <property type="project" value="InterPro"/>
</dbReference>
<evidence type="ECO:0000259" key="8">
    <source>
        <dbReference type="SMART" id="SM00927"/>
    </source>
</evidence>
<dbReference type="Proteomes" id="UP000254374">
    <property type="component" value="Unassembled WGS sequence"/>
</dbReference>
<evidence type="ECO:0000256" key="1">
    <source>
        <dbReference type="ARBA" id="ARBA00022490"/>
    </source>
</evidence>
<keyword evidence="6 7" id="KW-0234">DNA repair</keyword>
<dbReference type="GO" id="GO:0016787">
    <property type="term" value="F:hydrolase activity"/>
    <property type="evidence" value="ECO:0007669"/>
    <property type="project" value="UniProtKB-KW"/>
</dbReference>
<dbReference type="SMART" id="SM00927">
    <property type="entry name" value="MutH"/>
    <property type="match status" value="1"/>
</dbReference>
<gene>
    <name evidence="7 10" type="primary">mutH</name>
    <name evidence="10" type="ORF">NCTC11401_01611</name>
    <name evidence="9" type="ORF">SAMN05421777_1366</name>
</gene>
<comment type="similarity">
    <text evidence="7">Belongs to the MutH family.</text>
</comment>
<proteinExistence type="inferred from homology"/>
<dbReference type="InterPro" id="IPR011337">
    <property type="entry name" value="DNA_rep_MutH/RE_typeII_Sau3AI"/>
</dbReference>
<comment type="subcellular location">
    <subcellularLocation>
        <location evidence="7">Cytoplasm</location>
    </subcellularLocation>
</comment>
<dbReference type="AlphaFoldDB" id="A0A377GJP5"/>
<dbReference type="SUPFAM" id="SSF52980">
    <property type="entry name" value="Restriction endonuclease-like"/>
    <property type="match status" value="1"/>
</dbReference>
<dbReference type="Pfam" id="PF02976">
    <property type="entry name" value="MutH"/>
    <property type="match status" value="1"/>
</dbReference>
<organism evidence="10 12">
    <name type="scientific">Fluoribacter gormanii</name>
    <dbReference type="NCBI Taxonomy" id="464"/>
    <lineage>
        <taxon>Bacteria</taxon>
        <taxon>Pseudomonadati</taxon>
        <taxon>Pseudomonadota</taxon>
        <taxon>Gammaproteobacteria</taxon>
        <taxon>Legionellales</taxon>
        <taxon>Legionellaceae</taxon>
        <taxon>Fluoribacter</taxon>
    </lineage>
</organism>
<dbReference type="GO" id="GO:0006298">
    <property type="term" value="P:mismatch repair"/>
    <property type="evidence" value="ECO:0007669"/>
    <property type="project" value="UniProtKB-UniRule"/>
</dbReference>
<evidence type="ECO:0000256" key="4">
    <source>
        <dbReference type="ARBA" id="ARBA00022763"/>
    </source>
</evidence>
<dbReference type="InterPro" id="IPR004230">
    <property type="entry name" value="DNA_mismatch_repair_MutH"/>
</dbReference>
<dbReference type="STRING" id="464.Lgor_0579"/>
<dbReference type="CDD" id="cd00583">
    <property type="entry name" value="MutH-like"/>
    <property type="match status" value="1"/>
</dbReference>
<evidence type="ECO:0000256" key="2">
    <source>
        <dbReference type="ARBA" id="ARBA00022722"/>
    </source>
</evidence>
<keyword evidence="3 7" id="KW-0255">Endonuclease</keyword>
<dbReference type="Gene3D" id="3.40.600.10">
    <property type="entry name" value="DNA mismatch repair MutH/Restriction endonuclease, type II"/>
    <property type="match status" value="1"/>
</dbReference>
<dbReference type="InterPro" id="IPR037057">
    <property type="entry name" value="DNA_rep_MutH/T2_RE_sf"/>
</dbReference>
<dbReference type="HAMAP" id="MF_00759">
    <property type="entry name" value="MutH"/>
    <property type="match status" value="1"/>
</dbReference>
<keyword evidence="2 7" id="KW-0540">Nuclease</keyword>
<comment type="function">
    <text evidence="7">Sequence-specific endonuclease that cleaves unmethylated GATC sequences. It is involved in DNA mismatch repair.</text>
</comment>